<dbReference type="EMBL" id="JAIWYP010000002">
    <property type="protein sequence ID" value="KAH3864794.1"/>
    <property type="molecule type" value="Genomic_DNA"/>
</dbReference>
<evidence type="ECO:0000313" key="1">
    <source>
        <dbReference type="EMBL" id="KAH3864794.1"/>
    </source>
</evidence>
<reference evidence="1" key="2">
    <citation type="submission" date="2020-11" db="EMBL/GenBank/DDBJ databases">
        <authorList>
            <person name="McCartney M.A."/>
            <person name="Auch B."/>
            <person name="Kono T."/>
            <person name="Mallez S."/>
            <person name="Becker A."/>
            <person name="Gohl D.M."/>
            <person name="Silverstein K.A.T."/>
            <person name="Koren S."/>
            <person name="Bechman K.B."/>
            <person name="Herman A."/>
            <person name="Abrahante J.E."/>
            <person name="Garbe J."/>
        </authorList>
    </citation>
    <scope>NUCLEOTIDE SEQUENCE</scope>
    <source>
        <strain evidence="1">Duluth1</strain>
        <tissue evidence="1">Whole animal</tissue>
    </source>
</reference>
<organism evidence="1 2">
    <name type="scientific">Dreissena polymorpha</name>
    <name type="common">Zebra mussel</name>
    <name type="synonym">Mytilus polymorpha</name>
    <dbReference type="NCBI Taxonomy" id="45954"/>
    <lineage>
        <taxon>Eukaryota</taxon>
        <taxon>Metazoa</taxon>
        <taxon>Spiralia</taxon>
        <taxon>Lophotrochozoa</taxon>
        <taxon>Mollusca</taxon>
        <taxon>Bivalvia</taxon>
        <taxon>Autobranchia</taxon>
        <taxon>Heteroconchia</taxon>
        <taxon>Euheterodonta</taxon>
        <taxon>Imparidentia</taxon>
        <taxon>Neoheterodontei</taxon>
        <taxon>Myida</taxon>
        <taxon>Dreissenoidea</taxon>
        <taxon>Dreissenidae</taxon>
        <taxon>Dreissena</taxon>
    </lineage>
</organism>
<evidence type="ECO:0000313" key="2">
    <source>
        <dbReference type="Proteomes" id="UP000828390"/>
    </source>
</evidence>
<protein>
    <submittedName>
        <fullName evidence="1">Uncharacterized protein</fullName>
    </submittedName>
</protein>
<comment type="caution">
    <text evidence="1">The sequence shown here is derived from an EMBL/GenBank/DDBJ whole genome shotgun (WGS) entry which is preliminary data.</text>
</comment>
<gene>
    <name evidence="1" type="ORF">DPMN_027820</name>
</gene>
<reference evidence="1" key="1">
    <citation type="journal article" date="2019" name="bioRxiv">
        <title>The Genome of the Zebra Mussel, Dreissena polymorpha: A Resource for Invasive Species Research.</title>
        <authorList>
            <person name="McCartney M.A."/>
            <person name="Auch B."/>
            <person name="Kono T."/>
            <person name="Mallez S."/>
            <person name="Zhang Y."/>
            <person name="Obille A."/>
            <person name="Becker A."/>
            <person name="Abrahante J.E."/>
            <person name="Garbe J."/>
            <person name="Badalamenti J.P."/>
            <person name="Herman A."/>
            <person name="Mangelson H."/>
            <person name="Liachko I."/>
            <person name="Sullivan S."/>
            <person name="Sone E.D."/>
            <person name="Koren S."/>
            <person name="Silverstein K.A.T."/>
            <person name="Beckman K.B."/>
            <person name="Gohl D.M."/>
        </authorList>
    </citation>
    <scope>NUCLEOTIDE SEQUENCE</scope>
    <source>
        <strain evidence="1">Duluth1</strain>
        <tissue evidence="1">Whole animal</tissue>
    </source>
</reference>
<proteinExistence type="predicted"/>
<sequence>MTQTKSSPTRINHWKTCLALRVAQFTPDGEERRVTLTGHKPCIRVTRQAVITRNMELP</sequence>
<dbReference type="Proteomes" id="UP000828390">
    <property type="component" value="Unassembled WGS sequence"/>
</dbReference>
<name>A0A9D4RDZ9_DREPO</name>
<dbReference type="AlphaFoldDB" id="A0A9D4RDZ9"/>
<keyword evidence="2" id="KW-1185">Reference proteome</keyword>
<accession>A0A9D4RDZ9</accession>